<evidence type="ECO:0000256" key="1">
    <source>
        <dbReference type="ARBA" id="ARBA00001968"/>
    </source>
</evidence>
<gene>
    <name evidence="4" type="ORF">PEVE_00003056</name>
</gene>
<dbReference type="Pfam" id="PF13359">
    <property type="entry name" value="DDE_Tnp_4"/>
    <property type="match status" value="1"/>
</dbReference>
<dbReference type="PANTHER" id="PTHR34615">
    <property type="entry name" value="PX DOMAIN-CONTAINING PROTEIN"/>
    <property type="match status" value="1"/>
</dbReference>
<evidence type="ECO:0000313" key="4">
    <source>
        <dbReference type="EMBL" id="CAH3158986.1"/>
    </source>
</evidence>
<dbReference type="Proteomes" id="UP001159427">
    <property type="component" value="Unassembled WGS sequence"/>
</dbReference>
<keyword evidence="2" id="KW-0479">Metal-binding</keyword>
<dbReference type="PANTHER" id="PTHR34615:SF1">
    <property type="entry name" value="PX DOMAIN-CONTAINING PROTEIN"/>
    <property type="match status" value="1"/>
</dbReference>
<name>A0ABN8Q859_9CNID</name>
<organism evidence="4 5">
    <name type="scientific">Porites evermanni</name>
    <dbReference type="NCBI Taxonomy" id="104178"/>
    <lineage>
        <taxon>Eukaryota</taxon>
        <taxon>Metazoa</taxon>
        <taxon>Cnidaria</taxon>
        <taxon>Anthozoa</taxon>
        <taxon>Hexacorallia</taxon>
        <taxon>Scleractinia</taxon>
        <taxon>Fungiina</taxon>
        <taxon>Poritidae</taxon>
        <taxon>Porites</taxon>
    </lineage>
</organism>
<reference evidence="4 5" key="1">
    <citation type="submission" date="2022-05" db="EMBL/GenBank/DDBJ databases">
        <authorList>
            <consortium name="Genoscope - CEA"/>
            <person name="William W."/>
        </authorList>
    </citation>
    <scope>NUCLEOTIDE SEQUENCE [LARGE SCALE GENOMIC DNA]</scope>
</reference>
<evidence type="ECO:0000313" key="5">
    <source>
        <dbReference type="Proteomes" id="UP001159427"/>
    </source>
</evidence>
<feature type="domain" description="DDE Tnp4" evidence="3">
    <location>
        <begin position="176"/>
        <end position="277"/>
    </location>
</feature>
<comment type="cofactor">
    <cofactor evidence="1">
        <name>a divalent metal cation</name>
        <dbReference type="ChEBI" id="CHEBI:60240"/>
    </cofactor>
</comment>
<accession>A0ABN8Q859</accession>
<dbReference type="InterPro" id="IPR027806">
    <property type="entry name" value="HARBI1_dom"/>
</dbReference>
<keyword evidence="5" id="KW-1185">Reference proteome</keyword>
<protein>
    <recommendedName>
        <fullName evidence="3">DDE Tnp4 domain-containing protein</fullName>
    </recommendedName>
</protein>
<comment type="caution">
    <text evidence="4">The sequence shown here is derived from an EMBL/GenBank/DDBJ whole genome shotgun (WGS) entry which is preliminary data.</text>
</comment>
<sequence length="280" mass="31692">MASLRKTREMIVIAYAEGLLTDEEFMFLYETNQPVNLELPYYEYEEFNFDENISEAECKAEFRFERGDIERLADVLQLPPTFTSPQGSVCDRIEGLCILLRRVAYPCRYSDMVSRFAKPVPVLCMVSNIVLNYIFDLHHHRITTWNNYILNPFAIQQYSDAVSDKGAALNNCFGFVDGTVRPICRPGEHQRLVYNGHKRVHALKFQAVALPNGVIGHLFGPVEGKNHDAAMLADSNFLTALEHNAVSPTGQQMCIYGDLAYPLRVNLMAPFRGAALTAQM</sequence>
<proteinExistence type="predicted"/>
<evidence type="ECO:0000259" key="3">
    <source>
        <dbReference type="Pfam" id="PF13359"/>
    </source>
</evidence>
<dbReference type="EMBL" id="CALNXI010001181">
    <property type="protein sequence ID" value="CAH3158986.1"/>
    <property type="molecule type" value="Genomic_DNA"/>
</dbReference>
<evidence type="ECO:0000256" key="2">
    <source>
        <dbReference type="ARBA" id="ARBA00022723"/>
    </source>
</evidence>